<name>A0A9D2SJ98_9FIRM</name>
<gene>
    <name evidence="2" type="ORF">H9704_14260</name>
</gene>
<keyword evidence="1" id="KW-0812">Transmembrane</keyword>
<dbReference type="PANTHER" id="PTHR37314">
    <property type="entry name" value="SLR0142 PROTEIN"/>
    <property type="match status" value="1"/>
</dbReference>
<dbReference type="AlphaFoldDB" id="A0A9D2SJ98"/>
<feature type="transmembrane region" description="Helical" evidence="1">
    <location>
        <begin position="57"/>
        <end position="77"/>
    </location>
</feature>
<protein>
    <submittedName>
        <fullName evidence="2">DUF1275 domain-containing protein</fullName>
    </submittedName>
</protein>
<dbReference type="InterPro" id="IPR010699">
    <property type="entry name" value="DUF1275"/>
</dbReference>
<evidence type="ECO:0000313" key="3">
    <source>
        <dbReference type="Proteomes" id="UP000823910"/>
    </source>
</evidence>
<accession>A0A9D2SJ98</accession>
<dbReference type="EMBL" id="DWWT01000078">
    <property type="protein sequence ID" value="HJC07284.1"/>
    <property type="molecule type" value="Genomic_DNA"/>
</dbReference>
<proteinExistence type="predicted"/>
<organism evidence="2 3">
    <name type="scientific">Candidatus Enterocloster excrementipullorum</name>
    <dbReference type="NCBI Taxonomy" id="2838559"/>
    <lineage>
        <taxon>Bacteria</taxon>
        <taxon>Bacillati</taxon>
        <taxon>Bacillota</taxon>
        <taxon>Clostridia</taxon>
        <taxon>Lachnospirales</taxon>
        <taxon>Lachnospiraceae</taxon>
        <taxon>Enterocloster</taxon>
    </lineage>
</organism>
<comment type="caution">
    <text evidence="2">The sequence shown here is derived from an EMBL/GenBank/DDBJ whole genome shotgun (WGS) entry which is preliminary data.</text>
</comment>
<dbReference type="PANTHER" id="PTHR37314:SF4">
    <property type="entry name" value="UPF0700 TRANSMEMBRANE PROTEIN YOAK"/>
    <property type="match status" value="1"/>
</dbReference>
<sequence>MEEGYKRDVLIHHLMAACGGFIGVYAIVSRMGVFGSAQTANLIELVCDILGRDPLEISYRIVALSIYIGAMILFVFLEKRTDWNVKLFSVLADLAAVAVCGFIPQEVNPFVALYPVFFATSFQWCAFKGAGEYVSATIFSTNNLKQTVTAATEALLSRGDEGARRKKAEKALFFGGTLACFHLGVAAGYGFWLLWGVRSIWACALPLAACGLLVQGQVRAAALQVR</sequence>
<dbReference type="Proteomes" id="UP000823910">
    <property type="component" value="Unassembled WGS sequence"/>
</dbReference>
<feature type="transmembrane region" description="Helical" evidence="1">
    <location>
        <begin position="199"/>
        <end position="218"/>
    </location>
</feature>
<reference evidence="2" key="2">
    <citation type="submission" date="2021-04" db="EMBL/GenBank/DDBJ databases">
        <authorList>
            <person name="Gilroy R."/>
        </authorList>
    </citation>
    <scope>NUCLEOTIDE SEQUENCE</scope>
    <source>
        <strain evidence="2">CHK180-15479</strain>
    </source>
</reference>
<keyword evidence="1" id="KW-0472">Membrane</keyword>
<feature type="transmembrane region" description="Helical" evidence="1">
    <location>
        <begin position="171"/>
        <end position="193"/>
    </location>
</feature>
<keyword evidence="1" id="KW-1133">Transmembrane helix</keyword>
<evidence type="ECO:0000256" key="1">
    <source>
        <dbReference type="SAM" id="Phobius"/>
    </source>
</evidence>
<dbReference type="Pfam" id="PF06912">
    <property type="entry name" value="DUF1275"/>
    <property type="match status" value="1"/>
</dbReference>
<reference evidence="2" key="1">
    <citation type="journal article" date="2021" name="PeerJ">
        <title>Extensive microbial diversity within the chicken gut microbiome revealed by metagenomics and culture.</title>
        <authorList>
            <person name="Gilroy R."/>
            <person name="Ravi A."/>
            <person name="Getino M."/>
            <person name="Pursley I."/>
            <person name="Horton D.L."/>
            <person name="Alikhan N.F."/>
            <person name="Baker D."/>
            <person name="Gharbi K."/>
            <person name="Hall N."/>
            <person name="Watson M."/>
            <person name="Adriaenssens E.M."/>
            <person name="Foster-Nyarko E."/>
            <person name="Jarju S."/>
            <person name="Secka A."/>
            <person name="Antonio M."/>
            <person name="Oren A."/>
            <person name="Chaudhuri R.R."/>
            <person name="La Ragione R."/>
            <person name="Hildebrand F."/>
            <person name="Pallen M.J."/>
        </authorList>
    </citation>
    <scope>NUCLEOTIDE SEQUENCE</scope>
    <source>
        <strain evidence="2">CHK180-15479</strain>
    </source>
</reference>
<feature type="transmembrane region" description="Helical" evidence="1">
    <location>
        <begin position="9"/>
        <end position="28"/>
    </location>
</feature>
<evidence type="ECO:0000313" key="2">
    <source>
        <dbReference type="EMBL" id="HJC07284.1"/>
    </source>
</evidence>